<dbReference type="EMBL" id="GBXM01026005">
    <property type="protein sequence ID" value="JAH82572.1"/>
    <property type="molecule type" value="Transcribed_RNA"/>
</dbReference>
<proteinExistence type="predicted"/>
<sequence>MPYCFGNCSLSVTTRSWRGLKYFLKSLERTLLTQ</sequence>
<name>A0A0E9VWW8_ANGAN</name>
<protein>
    <submittedName>
        <fullName evidence="1">Uncharacterized protein</fullName>
    </submittedName>
</protein>
<evidence type="ECO:0000313" key="1">
    <source>
        <dbReference type="EMBL" id="JAH82572.1"/>
    </source>
</evidence>
<organism evidence="1">
    <name type="scientific">Anguilla anguilla</name>
    <name type="common">European freshwater eel</name>
    <name type="synonym">Muraena anguilla</name>
    <dbReference type="NCBI Taxonomy" id="7936"/>
    <lineage>
        <taxon>Eukaryota</taxon>
        <taxon>Metazoa</taxon>
        <taxon>Chordata</taxon>
        <taxon>Craniata</taxon>
        <taxon>Vertebrata</taxon>
        <taxon>Euteleostomi</taxon>
        <taxon>Actinopterygii</taxon>
        <taxon>Neopterygii</taxon>
        <taxon>Teleostei</taxon>
        <taxon>Anguilliformes</taxon>
        <taxon>Anguillidae</taxon>
        <taxon>Anguilla</taxon>
    </lineage>
</organism>
<accession>A0A0E9VWW8</accession>
<dbReference type="AlphaFoldDB" id="A0A0E9VWW8"/>
<reference evidence="1" key="1">
    <citation type="submission" date="2014-11" db="EMBL/GenBank/DDBJ databases">
        <authorList>
            <person name="Amaro Gonzalez C."/>
        </authorList>
    </citation>
    <scope>NUCLEOTIDE SEQUENCE</scope>
</reference>
<reference evidence="1" key="2">
    <citation type="journal article" date="2015" name="Fish Shellfish Immunol.">
        <title>Early steps in the European eel (Anguilla anguilla)-Vibrio vulnificus interaction in the gills: Role of the RtxA13 toxin.</title>
        <authorList>
            <person name="Callol A."/>
            <person name="Pajuelo D."/>
            <person name="Ebbesson L."/>
            <person name="Teles M."/>
            <person name="MacKenzie S."/>
            <person name="Amaro C."/>
        </authorList>
    </citation>
    <scope>NUCLEOTIDE SEQUENCE</scope>
</reference>